<organism evidence="1 2">
    <name type="scientific">Segatella copri</name>
    <dbReference type="NCBI Taxonomy" id="165179"/>
    <lineage>
        <taxon>Bacteria</taxon>
        <taxon>Pseudomonadati</taxon>
        <taxon>Bacteroidota</taxon>
        <taxon>Bacteroidia</taxon>
        <taxon>Bacteroidales</taxon>
        <taxon>Prevotellaceae</taxon>
        <taxon>Segatella</taxon>
    </lineage>
</organism>
<dbReference type="Proteomes" id="UP001209476">
    <property type="component" value="Unassembled WGS sequence"/>
</dbReference>
<dbReference type="AlphaFoldDB" id="A0AAW5V0D4"/>
<accession>A0AAW5V0D4</accession>
<gene>
    <name evidence="1" type="ORF">ONS98_09790</name>
</gene>
<reference evidence="1" key="1">
    <citation type="submission" date="2022-11" db="EMBL/GenBank/DDBJ databases">
        <title>Genomic repertoires linked with pathogenic potency of arthritogenic Prevotella copri isolated from the gut of rheumatoid arthritis patients.</title>
        <authorList>
            <person name="Nii T."/>
            <person name="Maeda Y."/>
            <person name="Motooka D."/>
            <person name="Naito M."/>
            <person name="Matsumoto Y."/>
            <person name="Ogawa T."/>
            <person name="Oguro-Igashira E."/>
            <person name="Kishikawa T."/>
            <person name="Yamashita M."/>
            <person name="Koizumi S."/>
            <person name="Kurakawa T."/>
            <person name="Okumura R."/>
            <person name="Kayama H."/>
            <person name="Murakami M."/>
            <person name="Sakaguchi T."/>
            <person name="Das B."/>
            <person name="Nakamura S."/>
            <person name="Okada Y."/>
            <person name="Kumanogoh A."/>
            <person name="Takeda K."/>
        </authorList>
    </citation>
    <scope>NUCLEOTIDE SEQUENCE</scope>
    <source>
        <strain evidence="1">RA-N001-16</strain>
    </source>
</reference>
<proteinExistence type="predicted"/>
<dbReference type="RefSeq" id="WP_264911596.1">
    <property type="nucleotide sequence ID" value="NZ_JAPDUL010000001.1"/>
</dbReference>
<name>A0AAW5V0D4_9BACT</name>
<evidence type="ECO:0000313" key="1">
    <source>
        <dbReference type="EMBL" id="MCW4165505.1"/>
    </source>
</evidence>
<sequence>MINYNKIIHDLLTIDYNDNSQTGKIMKLLSQLRIPVVRCSAQEGYTITRARRGRGYRSANDMSYKPAILCTEYQRASLPYKTVFYGILSDDEYHLENARAIGISECSLLSNMGKESIGREYIANSHWRIVENIDVVCIVSANSYKNVNNNKLLENIKNDFLNCFSENEEALFVSDYVEREFSKQVTKGHSYEYKVSAMLADLLLNTYKFEAVAYPSVKLGGQAGLNLAIRPDIADSKLKLINIADQCYYKNSENGIVEIESIYDVVNDKVIKPMHSLTEIEICQKLGIDTIDVLPTIN</sequence>
<comment type="caution">
    <text evidence="1">The sequence shown here is derived from an EMBL/GenBank/DDBJ whole genome shotgun (WGS) entry which is preliminary data.</text>
</comment>
<evidence type="ECO:0000313" key="2">
    <source>
        <dbReference type="Proteomes" id="UP001209476"/>
    </source>
</evidence>
<dbReference type="EMBL" id="JAPDUM010000001">
    <property type="protein sequence ID" value="MCW4165505.1"/>
    <property type="molecule type" value="Genomic_DNA"/>
</dbReference>
<protein>
    <submittedName>
        <fullName evidence="1">Exodeoxyribonuclease V subunit gamma</fullName>
    </submittedName>
</protein>